<evidence type="ECO:0000313" key="1">
    <source>
        <dbReference type="EnsemblPlants" id="Solyc10g076555.1.1"/>
    </source>
</evidence>
<accession>A0A3Q7IJV0</accession>
<proteinExistence type="predicted"/>
<protein>
    <submittedName>
        <fullName evidence="1">Uncharacterized protein</fullName>
    </submittedName>
</protein>
<name>A0A3Q7IJV0_SOLLC</name>
<evidence type="ECO:0000313" key="2">
    <source>
        <dbReference type="Proteomes" id="UP000004994"/>
    </source>
</evidence>
<organism evidence="1">
    <name type="scientific">Solanum lycopersicum</name>
    <name type="common">Tomato</name>
    <name type="synonym">Lycopersicon esculentum</name>
    <dbReference type="NCBI Taxonomy" id="4081"/>
    <lineage>
        <taxon>Eukaryota</taxon>
        <taxon>Viridiplantae</taxon>
        <taxon>Streptophyta</taxon>
        <taxon>Embryophyta</taxon>
        <taxon>Tracheophyta</taxon>
        <taxon>Spermatophyta</taxon>
        <taxon>Magnoliopsida</taxon>
        <taxon>eudicotyledons</taxon>
        <taxon>Gunneridae</taxon>
        <taxon>Pentapetalae</taxon>
        <taxon>asterids</taxon>
        <taxon>lamiids</taxon>
        <taxon>Solanales</taxon>
        <taxon>Solanaceae</taxon>
        <taxon>Solanoideae</taxon>
        <taxon>Solaneae</taxon>
        <taxon>Solanum</taxon>
        <taxon>Solanum subgen. Lycopersicon</taxon>
    </lineage>
</organism>
<dbReference type="InParanoid" id="A0A3Q7IJV0"/>
<keyword evidence="2" id="KW-1185">Reference proteome</keyword>
<dbReference type="PANTHER" id="PTHR34966:SF1">
    <property type="entry name" value="OS04G0508100 PROTEIN"/>
    <property type="match status" value="1"/>
</dbReference>
<reference evidence="1" key="2">
    <citation type="submission" date="2019-01" db="UniProtKB">
        <authorList>
            <consortium name="EnsemblPlants"/>
        </authorList>
    </citation>
    <scope>IDENTIFICATION</scope>
    <source>
        <strain evidence="1">cv. Heinz 1706</strain>
    </source>
</reference>
<reference evidence="1" key="1">
    <citation type="journal article" date="2012" name="Nature">
        <title>The tomato genome sequence provides insights into fleshy fruit evolution.</title>
        <authorList>
            <consortium name="Tomato Genome Consortium"/>
        </authorList>
    </citation>
    <scope>NUCLEOTIDE SEQUENCE [LARGE SCALE GENOMIC DNA]</scope>
    <source>
        <strain evidence="1">cv. Heinz 1706</strain>
    </source>
</reference>
<dbReference type="EnsemblPlants" id="Solyc10g076555.1.1">
    <property type="protein sequence ID" value="Solyc10g076555.1.1"/>
    <property type="gene ID" value="Solyc10g076555.1"/>
</dbReference>
<dbReference type="Gramene" id="Solyc10g076555.1.1">
    <property type="protein sequence ID" value="Solyc10g076555.1.1"/>
    <property type="gene ID" value="Solyc10g076555.1"/>
</dbReference>
<dbReference type="AlphaFoldDB" id="A0A3Q7IJV0"/>
<dbReference type="Proteomes" id="UP000004994">
    <property type="component" value="Chromosome 10"/>
</dbReference>
<dbReference type="PANTHER" id="PTHR34966">
    <property type="entry name" value="OSJNBA0043L24.15 PROTEIN"/>
    <property type="match status" value="1"/>
</dbReference>
<sequence>MAGGGNFLHRVISYVENKLIVNGLANKQVIASMEAVSVLSTSVFIHAAVQTKRKIADQIEDVSKNFEVLTVELLKSYKNKRRYEN</sequence>